<protein>
    <submittedName>
        <fullName evidence="2">Uncharacterized protein</fullName>
    </submittedName>
</protein>
<dbReference type="AlphaFoldDB" id="A0AAU8GAJ3"/>
<evidence type="ECO:0000313" key="2">
    <source>
        <dbReference type="EMBL" id="XCH33383.1"/>
    </source>
</evidence>
<dbReference type="EMBL" id="CP159307">
    <property type="protein sequence ID" value="XCH33383.1"/>
    <property type="molecule type" value="Genomic_DNA"/>
</dbReference>
<feature type="transmembrane region" description="Helical" evidence="1">
    <location>
        <begin position="54"/>
        <end position="75"/>
    </location>
</feature>
<gene>
    <name evidence="2" type="ORF">ABV300_00470</name>
</gene>
<reference evidence="2" key="1">
    <citation type="submission" date="2024-06" db="EMBL/GenBank/DDBJ databases">
        <title>A Novel Isolate, Dehalogenimonas sp. Strain 4OHTPN, Dechlorinates Aromatic 4 Hydroxy chlorothalonil by a Novel Reductive Dehalogenase.</title>
        <authorList>
            <person name="Liu G."/>
        </authorList>
    </citation>
    <scope>NUCLEOTIDE SEQUENCE</scope>
    <source>
        <strain evidence="2">4OHTPN</strain>
    </source>
</reference>
<keyword evidence="1" id="KW-0812">Transmembrane</keyword>
<name>A0AAU8GAJ3_9CHLR</name>
<keyword evidence="1" id="KW-0472">Membrane</keyword>
<organism evidence="2">
    <name type="scientific">Dehalogenimonas sp. 4OHTPN</name>
    <dbReference type="NCBI Taxonomy" id="3166643"/>
    <lineage>
        <taxon>Bacteria</taxon>
        <taxon>Bacillati</taxon>
        <taxon>Chloroflexota</taxon>
        <taxon>Dehalococcoidia</taxon>
        <taxon>Dehalococcoidales</taxon>
        <taxon>Dehalococcoidaceae</taxon>
        <taxon>Dehalogenimonas</taxon>
    </lineage>
</organism>
<evidence type="ECO:0000256" key="1">
    <source>
        <dbReference type="SAM" id="Phobius"/>
    </source>
</evidence>
<accession>A0AAU8GAJ3</accession>
<sequence length="81" mass="8610">MKAVSSVQCVLLTSIIAAGLLWAFPEPGFAEAPEGTKSVLPRITLGGIPEEKSVLGPVIVSVVVVAAMLLVLWLLMRRGRR</sequence>
<dbReference type="RefSeq" id="WP_353714624.1">
    <property type="nucleotide sequence ID" value="NZ_CP159307.1"/>
</dbReference>
<keyword evidence="1" id="KW-1133">Transmembrane helix</keyword>
<proteinExistence type="predicted"/>